<feature type="domain" description="MAM" evidence="1">
    <location>
        <begin position="1"/>
        <end position="168"/>
    </location>
</feature>
<accession>A0ABM0M1I6</accession>
<protein>
    <submittedName>
        <fullName evidence="3">Uncharacterized protein LOC100376862</fullName>
    </submittedName>
</protein>
<dbReference type="InterPro" id="IPR000998">
    <property type="entry name" value="MAM_dom"/>
</dbReference>
<organism evidence="2 3">
    <name type="scientific">Saccoglossus kowalevskii</name>
    <name type="common">Acorn worm</name>
    <dbReference type="NCBI Taxonomy" id="10224"/>
    <lineage>
        <taxon>Eukaryota</taxon>
        <taxon>Metazoa</taxon>
        <taxon>Hemichordata</taxon>
        <taxon>Enteropneusta</taxon>
        <taxon>Harrimaniidae</taxon>
        <taxon>Saccoglossus</taxon>
    </lineage>
</organism>
<dbReference type="Proteomes" id="UP000694865">
    <property type="component" value="Unplaced"/>
</dbReference>
<keyword evidence="2" id="KW-1185">Reference proteome</keyword>
<dbReference type="Gene3D" id="2.60.120.200">
    <property type="match status" value="1"/>
</dbReference>
<proteinExistence type="predicted"/>
<evidence type="ECO:0000313" key="2">
    <source>
        <dbReference type="Proteomes" id="UP000694865"/>
    </source>
</evidence>
<dbReference type="RefSeq" id="XP_006813877.1">
    <property type="nucleotide sequence ID" value="XM_006813814.1"/>
</dbReference>
<dbReference type="PROSITE" id="PS50060">
    <property type="entry name" value="MAM_2"/>
    <property type="match status" value="1"/>
</dbReference>
<dbReference type="GeneID" id="100376862"/>
<gene>
    <name evidence="3" type="primary">LOC100376862</name>
</gene>
<evidence type="ECO:0000313" key="3">
    <source>
        <dbReference type="RefSeq" id="XP_006813877.1"/>
    </source>
</evidence>
<sequence length="168" mass="18663">MMADKTTGSREGTYLAADVSPGSKAVTMYTRLLLPGQHPGSYKLTFHFVIPSATKKACRTSDASLRVFVLYTLPSANDASKITSNVEWKSLSSLCNTGGMNSFDACSTLWYIDSTMDTHYGNNWNHVMINVTNKFDHKIVFEARRHSFPSEHCTDFGIDDISITPYST</sequence>
<evidence type="ECO:0000259" key="1">
    <source>
        <dbReference type="PROSITE" id="PS50060"/>
    </source>
</evidence>
<name>A0ABM0M1I6_SACKO</name>
<reference evidence="3" key="1">
    <citation type="submission" date="2025-08" db="UniProtKB">
        <authorList>
            <consortium name="RefSeq"/>
        </authorList>
    </citation>
    <scope>IDENTIFICATION</scope>
    <source>
        <tissue evidence="3">Testes</tissue>
    </source>
</reference>